<organism evidence="4 5">
    <name type="scientific">Dillenia turbinata</name>
    <dbReference type="NCBI Taxonomy" id="194707"/>
    <lineage>
        <taxon>Eukaryota</taxon>
        <taxon>Viridiplantae</taxon>
        <taxon>Streptophyta</taxon>
        <taxon>Embryophyta</taxon>
        <taxon>Tracheophyta</taxon>
        <taxon>Spermatophyta</taxon>
        <taxon>Magnoliopsida</taxon>
        <taxon>eudicotyledons</taxon>
        <taxon>Gunneridae</taxon>
        <taxon>Pentapetalae</taxon>
        <taxon>Dilleniales</taxon>
        <taxon>Dilleniaceae</taxon>
        <taxon>Dillenia</taxon>
    </lineage>
</organism>
<keyword evidence="3" id="KW-0809">Transit peptide</keyword>
<dbReference type="AlphaFoldDB" id="A0AAN8VZA6"/>
<dbReference type="SMART" id="SM00733">
    <property type="entry name" value="Mterf"/>
    <property type="match status" value="1"/>
</dbReference>
<dbReference type="Pfam" id="PF02536">
    <property type="entry name" value="mTERF"/>
    <property type="match status" value="1"/>
</dbReference>
<keyword evidence="2" id="KW-0804">Transcription</keyword>
<sequence>MIVELDPGFKIVCTPSRIALSDNIVKGSSYDTYLFLYSQPDFAAAGPNILMANVSFQNPIARNIVKGSSASILISKKWELHSTKQVNNIALSDEEKKTWESCRQALSAFEFSVQEDDKILGKAYGQLQSPYWGEERKREVPKLEVVHDILDYLRSLSLSDNDLCKLLKKFPEVLGCNLTDEIKTNVQILEDQWGIKGKPLRNLLLRNPKVLGYNLDCKGVFYLGEVLAAAFFAWIRLRTW</sequence>
<name>A0AAN8VZA6_9MAGN</name>
<evidence type="ECO:0000313" key="5">
    <source>
        <dbReference type="Proteomes" id="UP001370490"/>
    </source>
</evidence>
<gene>
    <name evidence="4" type="ORF">RJ641_032039</name>
</gene>
<dbReference type="Gene3D" id="1.25.70.10">
    <property type="entry name" value="Transcription termination factor 3, mitochondrial"/>
    <property type="match status" value="1"/>
</dbReference>
<comment type="similarity">
    <text evidence="1">Belongs to the mTERF family.</text>
</comment>
<protein>
    <submittedName>
        <fullName evidence="4">Transcription termination factor, mitochondrial/chloroplastic</fullName>
    </submittedName>
</protein>
<dbReference type="GO" id="GO:0003676">
    <property type="term" value="F:nucleic acid binding"/>
    <property type="evidence" value="ECO:0007669"/>
    <property type="project" value="InterPro"/>
</dbReference>
<evidence type="ECO:0000256" key="1">
    <source>
        <dbReference type="ARBA" id="ARBA00007692"/>
    </source>
</evidence>
<dbReference type="EMBL" id="JBAMMX010000006">
    <property type="protein sequence ID" value="KAK6938531.1"/>
    <property type="molecule type" value="Genomic_DNA"/>
</dbReference>
<dbReference type="FunFam" id="1.25.70.10:FF:000013">
    <property type="entry name" value="uncharacterized protein LOC106769908"/>
    <property type="match status" value="1"/>
</dbReference>
<dbReference type="InterPro" id="IPR038538">
    <property type="entry name" value="MTERF_sf"/>
</dbReference>
<keyword evidence="2" id="KW-0805">Transcription regulation</keyword>
<evidence type="ECO:0000256" key="2">
    <source>
        <dbReference type="ARBA" id="ARBA00022472"/>
    </source>
</evidence>
<evidence type="ECO:0000313" key="4">
    <source>
        <dbReference type="EMBL" id="KAK6938531.1"/>
    </source>
</evidence>
<accession>A0AAN8VZA6</accession>
<dbReference type="InterPro" id="IPR003690">
    <property type="entry name" value="MTERF"/>
</dbReference>
<reference evidence="4 5" key="1">
    <citation type="submission" date="2023-12" db="EMBL/GenBank/DDBJ databases">
        <title>A high-quality genome assembly for Dillenia turbinata (Dilleniales).</title>
        <authorList>
            <person name="Chanderbali A."/>
        </authorList>
    </citation>
    <scope>NUCLEOTIDE SEQUENCE [LARGE SCALE GENOMIC DNA]</scope>
    <source>
        <strain evidence="4">LSX21</strain>
        <tissue evidence="4">Leaf</tissue>
    </source>
</reference>
<proteinExistence type="inferred from homology"/>
<keyword evidence="5" id="KW-1185">Reference proteome</keyword>
<keyword evidence="2" id="KW-0806">Transcription termination</keyword>
<dbReference type="GO" id="GO:0006353">
    <property type="term" value="P:DNA-templated transcription termination"/>
    <property type="evidence" value="ECO:0007669"/>
    <property type="project" value="UniProtKB-KW"/>
</dbReference>
<evidence type="ECO:0000256" key="3">
    <source>
        <dbReference type="ARBA" id="ARBA00022946"/>
    </source>
</evidence>
<dbReference type="Proteomes" id="UP001370490">
    <property type="component" value="Unassembled WGS sequence"/>
</dbReference>
<comment type="caution">
    <text evidence="4">The sequence shown here is derived from an EMBL/GenBank/DDBJ whole genome shotgun (WGS) entry which is preliminary data.</text>
</comment>